<accession>A0ABU0JIP3</accession>
<comment type="caution">
    <text evidence="1">The sequence shown here is derived from an EMBL/GenBank/DDBJ whole genome shotgun (WGS) entry which is preliminary data.</text>
</comment>
<keyword evidence="2" id="KW-1185">Reference proteome</keyword>
<evidence type="ECO:0000313" key="2">
    <source>
        <dbReference type="Proteomes" id="UP001242480"/>
    </source>
</evidence>
<organism evidence="1 2">
    <name type="scientific">Labrys wisconsinensis</name>
    <dbReference type="NCBI Taxonomy" id="425677"/>
    <lineage>
        <taxon>Bacteria</taxon>
        <taxon>Pseudomonadati</taxon>
        <taxon>Pseudomonadota</taxon>
        <taxon>Alphaproteobacteria</taxon>
        <taxon>Hyphomicrobiales</taxon>
        <taxon>Xanthobacteraceae</taxon>
        <taxon>Labrys</taxon>
    </lineage>
</organism>
<dbReference type="RefSeq" id="WP_307283301.1">
    <property type="nucleotide sequence ID" value="NZ_JAUSVX010000020.1"/>
</dbReference>
<sequence length="75" mass="8246">MTDLLERAVAVARELPADVQDEIARMMLVLAGEEETVVQLTPEEEEALAISEAAAARGEFATEDEVRAIWAKYGR</sequence>
<gene>
    <name evidence="1" type="ORF">QO011_007199</name>
</gene>
<proteinExistence type="predicted"/>
<dbReference type="EMBL" id="JAUSVX010000020">
    <property type="protein sequence ID" value="MDQ0474160.1"/>
    <property type="molecule type" value="Genomic_DNA"/>
</dbReference>
<reference evidence="1 2" key="1">
    <citation type="submission" date="2023-07" db="EMBL/GenBank/DDBJ databases">
        <title>Genomic Encyclopedia of Type Strains, Phase IV (KMG-IV): sequencing the most valuable type-strain genomes for metagenomic binning, comparative biology and taxonomic classification.</title>
        <authorList>
            <person name="Goeker M."/>
        </authorList>
    </citation>
    <scope>NUCLEOTIDE SEQUENCE [LARGE SCALE GENOMIC DNA]</scope>
    <source>
        <strain evidence="1 2">DSM 19619</strain>
    </source>
</reference>
<dbReference type="Proteomes" id="UP001242480">
    <property type="component" value="Unassembled WGS sequence"/>
</dbReference>
<evidence type="ECO:0008006" key="3">
    <source>
        <dbReference type="Google" id="ProtNLM"/>
    </source>
</evidence>
<name>A0ABU0JIP3_9HYPH</name>
<protein>
    <recommendedName>
        <fullName evidence="3">Addiction module antitoxin RelB</fullName>
    </recommendedName>
</protein>
<evidence type="ECO:0000313" key="1">
    <source>
        <dbReference type="EMBL" id="MDQ0474160.1"/>
    </source>
</evidence>